<dbReference type="RefSeq" id="WP_138209964.1">
    <property type="nucleotide sequence ID" value="NZ_CBCRUQ010000020.1"/>
</dbReference>
<dbReference type="InterPro" id="IPR054738">
    <property type="entry name" value="Siphovirus-type_tail_C"/>
</dbReference>
<dbReference type="Proteomes" id="UP000308489">
    <property type="component" value="Chromosome 1"/>
</dbReference>
<dbReference type="KEGG" id="hhw:NCTC503_01293"/>
<dbReference type="AlphaFoldDB" id="A0A4U9RB94"/>
<proteinExistence type="predicted"/>
<dbReference type="Gene3D" id="2.60.120.860">
    <property type="match status" value="1"/>
</dbReference>
<evidence type="ECO:0000313" key="2">
    <source>
        <dbReference type="EMBL" id="VTQ88789.1"/>
    </source>
</evidence>
<dbReference type="OrthoDB" id="2067591at2"/>
<evidence type="ECO:0000259" key="1">
    <source>
        <dbReference type="Pfam" id="PF22768"/>
    </source>
</evidence>
<feature type="domain" description="Siphovirus-type tail component C-terminal" evidence="1">
    <location>
        <begin position="144"/>
        <end position="235"/>
    </location>
</feature>
<sequence length="236" mass="26935">MFVNNIDIKKFGVELLEKKIGTAETIINNEWLKGACKPLILDKEHRYTTIQCIFVIKGDTRQDLEEKLSHFVKIIEECTVKFDDIEFYYDVFIQSKQNDYIGKNTSDDMEVQAIDVTFLSGHKYKTEITETMDHVTSKTINVPGNTETPAVITITVPIDTIDLTIKGLGEGIKVKNLKANVPVIINSEEGTVLEKGLNKFNDTEFWEFPKLKPGVNTISTDKVNSKIEIKYKPRWI</sequence>
<name>A0A4U9RB94_HATHI</name>
<accession>A0A4U9RB94</accession>
<keyword evidence="3" id="KW-1185">Reference proteome</keyword>
<protein>
    <submittedName>
        <fullName evidence="2">Tail component family protein</fullName>
    </submittedName>
</protein>
<dbReference type="EMBL" id="LR590481">
    <property type="protein sequence ID" value="VTQ88789.1"/>
    <property type="molecule type" value="Genomic_DNA"/>
</dbReference>
<evidence type="ECO:0000313" key="3">
    <source>
        <dbReference type="Proteomes" id="UP000308489"/>
    </source>
</evidence>
<organism evidence="2 3">
    <name type="scientific">Hathewaya histolytica</name>
    <name type="common">Clostridium histolyticum</name>
    <dbReference type="NCBI Taxonomy" id="1498"/>
    <lineage>
        <taxon>Bacteria</taxon>
        <taxon>Bacillati</taxon>
        <taxon>Bacillota</taxon>
        <taxon>Clostridia</taxon>
        <taxon>Eubacteriales</taxon>
        <taxon>Clostridiaceae</taxon>
        <taxon>Hathewaya</taxon>
    </lineage>
</organism>
<reference evidence="2 3" key="1">
    <citation type="submission" date="2019-05" db="EMBL/GenBank/DDBJ databases">
        <authorList>
            <consortium name="Pathogen Informatics"/>
        </authorList>
    </citation>
    <scope>NUCLEOTIDE SEQUENCE [LARGE SCALE GENOMIC DNA]</scope>
    <source>
        <strain evidence="2 3">NCTC503</strain>
    </source>
</reference>
<gene>
    <name evidence="2" type="ORF">NCTC503_01293</name>
</gene>
<dbReference type="Pfam" id="PF22768">
    <property type="entry name" value="SPP1_Dit"/>
    <property type="match status" value="1"/>
</dbReference>